<dbReference type="InterPro" id="IPR036390">
    <property type="entry name" value="WH_DNA-bd_sf"/>
</dbReference>
<name>A0ABV2SFW0_9GAMM</name>
<comment type="caution">
    <text evidence="6">The sequence shown here is derived from an EMBL/GenBank/DDBJ whole genome shotgun (WGS) entry which is preliminary data.</text>
</comment>
<proteinExistence type="inferred from homology"/>
<evidence type="ECO:0000256" key="4">
    <source>
        <dbReference type="ARBA" id="ARBA00023163"/>
    </source>
</evidence>
<dbReference type="InterPro" id="IPR050389">
    <property type="entry name" value="LysR-type_TF"/>
</dbReference>
<dbReference type="SUPFAM" id="SSF53850">
    <property type="entry name" value="Periplasmic binding protein-like II"/>
    <property type="match status" value="1"/>
</dbReference>
<keyword evidence="3" id="KW-0238">DNA-binding</keyword>
<gene>
    <name evidence="6" type="ORF">V5J35_001845</name>
</gene>
<evidence type="ECO:0000313" key="6">
    <source>
        <dbReference type="EMBL" id="MET4756653.1"/>
    </source>
</evidence>
<organism evidence="6 7">
    <name type="scientific">Endozoicomonas lisbonensis</name>
    <dbReference type="NCBI Taxonomy" id="3120522"/>
    <lineage>
        <taxon>Bacteria</taxon>
        <taxon>Pseudomonadati</taxon>
        <taxon>Pseudomonadota</taxon>
        <taxon>Gammaproteobacteria</taxon>
        <taxon>Oceanospirillales</taxon>
        <taxon>Endozoicomonadaceae</taxon>
        <taxon>Endozoicomonas</taxon>
    </lineage>
</organism>
<reference evidence="6 7" key="1">
    <citation type="submission" date="2024-06" db="EMBL/GenBank/DDBJ databases">
        <title>Genomic Encyclopedia of Type Strains, Phase V (KMG-V): Genome sequencing to study the core and pangenomes of soil and plant-associated prokaryotes.</title>
        <authorList>
            <person name="Whitman W."/>
        </authorList>
    </citation>
    <scope>NUCLEOTIDE SEQUENCE [LARGE SCALE GENOMIC DNA]</scope>
    <source>
        <strain evidence="6 7">NE40</strain>
    </source>
</reference>
<sequence>MNRIDLSRVDLNLLTAFETLYQEQSVSKAAERLYLGQSAMSHTLGRLRKLFDDVLLERQGQQMRPTRKADELYLAVHEVLSVIRDRVLDQSAFTPATWEGAVRIGLNDYCELVYARALFERILADAPQAQVSFVTVNRGNAADLLKAGKLDMALGHWPEAMDELEVQDVYIEKHVCLFDNRVLQKPLPLSLQDYLDIPHALVTPEGELSGNVDSILAQQGLSRKVSLGCSRFISLLNLLKGARLLSVVPETLSYIDDSQQPLHHCEPPVAVGDFSISLAWRKSDSAHPVLSWLKQLMNDVVLQERHRILDKEQE</sequence>
<protein>
    <submittedName>
        <fullName evidence="6">LysR family transcriptional activator of mexEF-oprN operon</fullName>
    </submittedName>
</protein>
<dbReference type="PROSITE" id="PS50931">
    <property type="entry name" value="HTH_LYSR"/>
    <property type="match status" value="1"/>
</dbReference>
<feature type="domain" description="HTH lysR-type" evidence="5">
    <location>
        <begin position="9"/>
        <end position="66"/>
    </location>
</feature>
<dbReference type="Gene3D" id="3.40.190.10">
    <property type="entry name" value="Periplasmic binding protein-like II"/>
    <property type="match status" value="2"/>
</dbReference>
<keyword evidence="7" id="KW-1185">Reference proteome</keyword>
<comment type="similarity">
    <text evidence="1">Belongs to the LysR transcriptional regulatory family.</text>
</comment>
<dbReference type="InterPro" id="IPR000847">
    <property type="entry name" value="LysR_HTH_N"/>
</dbReference>
<accession>A0ABV2SFW0</accession>
<dbReference type="SUPFAM" id="SSF46785">
    <property type="entry name" value="Winged helix' DNA-binding domain"/>
    <property type="match status" value="1"/>
</dbReference>
<dbReference type="Proteomes" id="UP001549366">
    <property type="component" value="Unassembled WGS sequence"/>
</dbReference>
<evidence type="ECO:0000256" key="3">
    <source>
        <dbReference type="ARBA" id="ARBA00023125"/>
    </source>
</evidence>
<dbReference type="Gene3D" id="1.10.10.10">
    <property type="entry name" value="Winged helix-like DNA-binding domain superfamily/Winged helix DNA-binding domain"/>
    <property type="match status" value="1"/>
</dbReference>
<dbReference type="InterPro" id="IPR005119">
    <property type="entry name" value="LysR_subst-bd"/>
</dbReference>
<dbReference type="PANTHER" id="PTHR30118">
    <property type="entry name" value="HTH-TYPE TRANSCRIPTIONAL REGULATOR LEUO-RELATED"/>
    <property type="match status" value="1"/>
</dbReference>
<keyword evidence="2" id="KW-0805">Transcription regulation</keyword>
<dbReference type="Pfam" id="PF03466">
    <property type="entry name" value="LysR_substrate"/>
    <property type="match status" value="1"/>
</dbReference>
<dbReference type="Pfam" id="PF00126">
    <property type="entry name" value="HTH_1"/>
    <property type="match status" value="1"/>
</dbReference>
<evidence type="ECO:0000259" key="5">
    <source>
        <dbReference type="PROSITE" id="PS50931"/>
    </source>
</evidence>
<dbReference type="InterPro" id="IPR036388">
    <property type="entry name" value="WH-like_DNA-bd_sf"/>
</dbReference>
<evidence type="ECO:0000313" key="7">
    <source>
        <dbReference type="Proteomes" id="UP001549366"/>
    </source>
</evidence>
<dbReference type="PANTHER" id="PTHR30118:SF15">
    <property type="entry name" value="TRANSCRIPTIONAL REGULATORY PROTEIN"/>
    <property type="match status" value="1"/>
</dbReference>
<dbReference type="EMBL" id="JBEWTB010000002">
    <property type="protein sequence ID" value="MET4756653.1"/>
    <property type="molecule type" value="Genomic_DNA"/>
</dbReference>
<keyword evidence="4" id="KW-0804">Transcription</keyword>
<evidence type="ECO:0000256" key="1">
    <source>
        <dbReference type="ARBA" id="ARBA00009437"/>
    </source>
</evidence>
<dbReference type="RefSeq" id="WP_354010978.1">
    <property type="nucleotide sequence ID" value="NZ_JBEWTA010000001.1"/>
</dbReference>
<evidence type="ECO:0000256" key="2">
    <source>
        <dbReference type="ARBA" id="ARBA00023015"/>
    </source>
</evidence>